<evidence type="ECO:0000313" key="5">
    <source>
        <dbReference type="EMBL" id="MBZ9612288.1"/>
    </source>
</evidence>
<protein>
    <submittedName>
        <fullName evidence="5">Winged helix-turn-helix domain-containing protein</fullName>
    </submittedName>
</protein>
<dbReference type="InterPro" id="IPR001867">
    <property type="entry name" value="OmpR/PhoB-type_DNA-bd"/>
</dbReference>
<keyword evidence="6" id="KW-1185">Reference proteome</keyword>
<evidence type="ECO:0000256" key="2">
    <source>
        <dbReference type="ARBA" id="ARBA00023125"/>
    </source>
</evidence>
<dbReference type="InterPro" id="IPR011659">
    <property type="entry name" value="WD40"/>
</dbReference>
<dbReference type="InterPro" id="IPR016032">
    <property type="entry name" value="Sig_transdc_resp-reg_C-effctor"/>
</dbReference>
<accession>A0ABS7X9Q4</accession>
<dbReference type="PANTHER" id="PTHR36842">
    <property type="entry name" value="PROTEIN TOLB HOMOLOG"/>
    <property type="match status" value="1"/>
</dbReference>
<dbReference type="Proteomes" id="UP000663814">
    <property type="component" value="Unassembled WGS sequence"/>
</dbReference>
<dbReference type="CDD" id="cd00383">
    <property type="entry name" value="trans_reg_C"/>
    <property type="match status" value="1"/>
</dbReference>
<name>A0ABS7X9Q4_9GAMM</name>
<reference evidence="5 6" key="1">
    <citation type="submission" date="2021-08" db="EMBL/GenBank/DDBJ databases">
        <title>Rheinheimera aquimaris sp. nov., isolated from seawater of the East Sea in Korea.</title>
        <authorList>
            <person name="Kim K.H."/>
            <person name="Wenting R."/>
            <person name="Kim K.R."/>
            <person name="Jeon C.O."/>
        </authorList>
    </citation>
    <scope>NUCLEOTIDE SEQUENCE [LARGE SCALE GENOMIC DNA]</scope>
    <source>
        <strain evidence="5 6">MA-13</strain>
    </source>
</reference>
<comment type="caution">
    <text evidence="5">The sequence shown here is derived from an EMBL/GenBank/DDBJ whole genome shotgun (WGS) entry which is preliminary data.</text>
</comment>
<evidence type="ECO:0000256" key="3">
    <source>
        <dbReference type="PROSITE-ProRule" id="PRU01091"/>
    </source>
</evidence>
<dbReference type="PROSITE" id="PS51755">
    <property type="entry name" value="OMPR_PHOB"/>
    <property type="match status" value="1"/>
</dbReference>
<dbReference type="InterPro" id="IPR011042">
    <property type="entry name" value="6-blade_b-propeller_TolB-like"/>
</dbReference>
<dbReference type="Gene3D" id="1.10.10.10">
    <property type="entry name" value="Winged helix-like DNA-binding domain superfamily/Winged helix DNA-binding domain"/>
    <property type="match status" value="1"/>
</dbReference>
<proteinExistence type="inferred from homology"/>
<dbReference type="SUPFAM" id="SSF82171">
    <property type="entry name" value="DPP6 N-terminal domain-like"/>
    <property type="match status" value="1"/>
</dbReference>
<evidence type="ECO:0000313" key="6">
    <source>
        <dbReference type="Proteomes" id="UP000663814"/>
    </source>
</evidence>
<dbReference type="RefSeq" id="WP_205311579.1">
    <property type="nucleotide sequence ID" value="NZ_JAERPS020000004.1"/>
</dbReference>
<organism evidence="5 6">
    <name type="scientific">Rheinheimera maricola</name>
    <dbReference type="NCBI Taxonomy" id="2793282"/>
    <lineage>
        <taxon>Bacteria</taxon>
        <taxon>Pseudomonadati</taxon>
        <taxon>Pseudomonadota</taxon>
        <taxon>Gammaproteobacteria</taxon>
        <taxon>Chromatiales</taxon>
        <taxon>Chromatiaceae</taxon>
        <taxon>Rheinheimera</taxon>
    </lineage>
</organism>
<sequence length="706" mass="78838">MEVFETADVRDKNTAEAALLARFSLNEYLISPASGEVLLPDGTVLTLEPKVMQVLLVLTETAGNVISAEQLFARVWPKSIYSPVSVRRSINQLRKVFNDTNKVLISTHPKRGYALHAAIALTNGKQPAAPTGTVLSIGAAPQRRAGRRNYIAAIAMVVVCALVLLHNVQQAAVKWQVSELQPVTATAAQESFSIFTPDSQAVIYVKQTADAQHMQYSELWLTSLDRTQNQLLYRSNSRIDFFAWLPTSADHPASLRLLVASQQADTVRFVSLTLSDDYQLQARSEHFALPDTEVVSPFFSVGTRVFFLAQQQGNQKLYQANLASGQLDLLLSPNHQFSPYRIAASADEDAITVLGFDQQQRSQIKLLSTTTAEISDVKTLDANWYFIAYNKAFGGYLLSDGKGLFALDEQQQLTKLHFENYAFLHYPALSPTGRQLSYTQAKINGNIFSLDLTGQQISQLSHSTMHDWQGSFSADNRQLAYVSNKHGHSQVFVLDLATNTERLVYDNQDQQLALSQPVWSADTMQLAFARNQRLVIVDLAAATPQVQHFDQVIGVPTQWLDGGDSLLIRQASQPLSRWFTFAVASAKQQHITASNWPQVLHENQRFEIGLQQIQDADTNPVFVTDKQYRIAQHFAKNDGIYLLLRQPAPAQDNTEVWFFAYASQSAEKISAIRVPDQDISDISQQQLLYSSFSVEKDIHTLKLTKL</sequence>
<dbReference type="PANTHER" id="PTHR36842:SF1">
    <property type="entry name" value="PROTEIN TOLB"/>
    <property type="match status" value="1"/>
</dbReference>
<keyword evidence="2 3" id="KW-0238">DNA-binding</keyword>
<dbReference type="SUPFAM" id="SSF46894">
    <property type="entry name" value="C-terminal effector domain of the bipartite response regulators"/>
    <property type="match status" value="1"/>
</dbReference>
<dbReference type="EMBL" id="JAERPS020000004">
    <property type="protein sequence ID" value="MBZ9612288.1"/>
    <property type="molecule type" value="Genomic_DNA"/>
</dbReference>
<dbReference type="InterPro" id="IPR036388">
    <property type="entry name" value="WH-like_DNA-bd_sf"/>
</dbReference>
<evidence type="ECO:0000256" key="1">
    <source>
        <dbReference type="ARBA" id="ARBA00009820"/>
    </source>
</evidence>
<evidence type="ECO:0000259" key="4">
    <source>
        <dbReference type="PROSITE" id="PS51755"/>
    </source>
</evidence>
<gene>
    <name evidence="5" type="ORF">I4W93_011840</name>
</gene>
<comment type="similarity">
    <text evidence="1">Belongs to the TolB family.</text>
</comment>
<dbReference type="Pfam" id="PF00486">
    <property type="entry name" value="Trans_reg_C"/>
    <property type="match status" value="1"/>
</dbReference>
<dbReference type="Pfam" id="PF07676">
    <property type="entry name" value="PD40"/>
    <property type="match status" value="1"/>
</dbReference>
<dbReference type="SMART" id="SM00862">
    <property type="entry name" value="Trans_reg_C"/>
    <property type="match status" value="1"/>
</dbReference>
<dbReference type="Gene3D" id="2.120.10.30">
    <property type="entry name" value="TolB, C-terminal domain"/>
    <property type="match status" value="1"/>
</dbReference>
<feature type="DNA-binding region" description="OmpR/PhoB-type" evidence="3">
    <location>
        <begin position="20"/>
        <end position="117"/>
    </location>
</feature>
<feature type="domain" description="OmpR/PhoB-type" evidence="4">
    <location>
        <begin position="20"/>
        <end position="117"/>
    </location>
</feature>